<dbReference type="GO" id="GO:0005886">
    <property type="term" value="C:plasma membrane"/>
    <property type="evidence" value="ECO:0007669"/>
    <property type="project" value="UniProtKB-SubCell"/>
</dbReference>
<evidence type="ECO:0000256" key="6">
    <source>
        <dbReference type="ARBA" id="ARBA00022989"/>
    </source>
</evidence>
<dbReference type="NCBIfam" id="TIGR01400">
    <property type="entry name" value="fliR"/>
    <property type="match status" value="1"/>
</dbReference>
<protein>
    <recommendedName>
        <fullName evidence="3 9">Flagellar biosynthetic protein FliR</fullName>
    </recommendedName>
</protein>
<keyword evidence="6 10" id="KW-1133">Transmembrane helix</keyword>
<dbReference type="InterPro" id="IPR002010">
    <property type="entry name" value="T3SS_IM_R"/>
</dbReference>
<evidence type="ECO:0000256" key="5">
    <source>
        <dbReference type="ARBA" id="ARBA00022692"/>
    </source>
</evidence>
<evidence type="ECO:0000256" key="8">
    <source>
        <dbReference type="ARBA" id="ARBA00023143"/>
    </source>
</evidence>
<dbReference type="AlphaFoldDB" id="A0A420WNU3"/>
<keyword evidence="4 10" id="KW-1003">Cell membrane</keyword>
<dbReference type="GO" id="GO:0009425">
    <property type="term" value="C:bacterial-type flagellum basal body"/>
    <property type="evidence" value="ECO:0007669"/>
    <property type="project" value="UniProtKB-SubCell"/>
</dbReference>
<evidence type="ECO:0000256" key="2">
    <source>
        <dbReference type="ARBA" id="ARBA00009772"/>
    </source>
</evidence>
<name>A0A420WNU3_9PROT</name>
<dbReference type="EMBL" id="RBIG01000001">
    <property type="protein sequence ID" value="RKQ72708.1"/>
    <property type="molecule type" value="Genomic_DNA"/>
</dbReference>
<evidence type="ECO:0000313" key="12">
    <source>
        <dbReference type="Proteomes" id="UP000277424"/>
    </source>
</evidence>
<feature type="transmembrane region" description="Helical" evidence="10">
    <location>
        <begin position="69"/>
        <end position="87"/>
    </location>
</feature>
<feature type="transmembrane region" description="Helical" evidence="10">
    <location>
        <begin position="94"/>
        <end position="114"/>
    </location>
</feature>
<feature type="transmembrane region" description="Helical" evidence="10">
    <location>
        <begin position="40"/>
        <end position="57"/>
    </location>
</feature>
<organism evidence="11 12">
    <name type="scientific">Oceanibaculum indicum</name>
    <dbReference type="NCBI Taxonomy" id="526216"/>
    <lineage>
        <taxon>Bacteria</taxon>
        <taxon>Pseudomonadati</taxon>
        <taxon>Pseudomonadota</taxon>
        <taxon>Alphaproteobacteria</taxon>
        <taxon>Rhodospirillales</taxon>
        <taxon>Oceanibaculaceae</taxon>
        <taxon>Oceanibaculum</taxon>
    </lineage>
</organism>
<comment type="function">
    <text evidence="1 10">Role in flagellar biosynthesis.</text>
</comment>
<keyword evidence="8 10" id="KW-0975">Bacterial flagellum</keyword>
<dbReference type="OrthoDB" id="9779817at2"/>
<feature type="transmembrane region" description="Helical" evidence="10">
    <location>
        <begin position="213"/>
        <end position="241"/>
    </location>
</feature>
<accession>A0A420WNU3</accession>
<dbReference type="PRINTS" id="PR00953">
    <property type="entry name" value="TYPE3IMRPROT"/>
</dbReference>
<comment type="caution">
    <text evidence="11">The sequence shown here is derived from an EMBL/GenBank/DDBJ whole genome shotgun (WGS) entry which is preliminary data.</text>
</comment>
<keyword evidence="7 10" id="KW-0472">Membrane</keyword>
<dbReference type="RefSeq" id="WP_008944815.1">
    <property type="nucleotide sequence ID" value="NZ_RBIG01000001.1"/>
</dbReference>
<dbReference type="InterPro" id="IPR006303">
    <property type="entry name" value="FliR"/>
</dbReference>
<dbReference type="Proteomes" id="UP000277424">
    <property type="component" value="Unassembled WGS sequence"/>
</dbReference>
<dbReference type="Pfam" id="PF01311">
    <property type="entry name" value="Bac_export_1"/>
    <property type="match status" value="1"/>
</dbReference>
<reference evidence="11 12" key="1">
    <citation type="submission" date="2018-10" db="EMBL/GenBank/DDBJ databases">
        <title>Comparative analysis of microorganisms from saline springs in Andes Mountain Range, Colombia.</title>
        <authorList>
            <person name="Rubin E."/>
        </authorList>
    </citation>
    <scope>NUCLEOTIDE SEQUENCE [LARGE SCALE GENOMIC DNA]</scope>
    <source>
        <strain evidence="11 12">USBA 36</strain>
    </source>
</reference>
<sequence length="254" mass="27397">MPFELFLPAQFFAFFLVFSRVGAALSMMPGLGEGLVSIRVRLAFAMLVSFLTLPMVQDTLPAMPPTAPQLTLLVAGEVVIGLFIGTLSRIALTILEMAGFIISMQIGLASAQVFNPSLGAQGSLPGALLSTIGVLLILATNLHHIFILGVVDSYTLFTPGAPLPVQDFSMAVTRAVSDGFRIALQIGAPLLVIGVLFQVSVGVLSRLMPQLQIFFIVLPFQLLLGVFLFSLILSASMMWFLRYYESVVMRMLAL</sequence>
<evidence type="ECO:0000256" key="9">
    <source>
        <dbReference type="NCBIfam" id="TIGR01400"/>
    </source>
</evidence>
<gene>
    <name evidence="11" type="ORF">BCL74_0476</name>
</gene>
<dbReference type="PANTHER" id="PTHR30065:SF8">
    <property type="entry name" value="FLAGELLAR BIOSYNTHETIC PROTEIN FLIR"/>
    <property type="match status" value="1"/>
</dbReference>
<comment type="subcellular location">
    <subcellularLocation>
        <location evidence="10">Cell membrane</location>
        <topology evidence="10">Multi-pass membrane protein</topology>
    </subcellularLocation>
    <subcellularLocation>
        <location evidence="10">Bacterial flagellum basal body</location>
    </subcellularLocation>
</comment>
<comment type="similarity">
    <text evidence="2 10">Belongs to the FliR/MopE/SpaR family.</text>
</comment>
<feature type="transmembrane region" description="Helical" evidence="10">
    <location>
        <begin position="126"/>
        <end position="151"/>
    </location>
</feature>
<keyword evidence="5 10" id="KW-0812">Transmembrane</keyword>
<keyword evidence="11" id="KW-0969">Cilium</keyword>
<proteinExistence type="inferred from homology"/>
<evidence type="ECO:0000256" key="10">
    <source>
        <dbReference type="RuleBase" id="RU362071"/>
    </source>
</evidence>
<feature type="transmembrane region" description="Helical" evidence="10">
    <location>
        <begin position="182"/>
        <end position="201"/>
    </location>
</feature>
<evidence type="ECO:0000313" key="11">
    <source>
        <dbReference type="EMBL" id="RKQ72708.1"/>
    </source>
</evidence>
<evidence type="ECO:0000256" key="7">
    <source>
        <dbReference type="ARBA" id="ARBA00023136"/>
    </source>
</evidence>
<evidence type="ECO:0000256" key="4">
    <source>
        <dbReference type="ARBA" id="ARBA00022475"/>
    </source>
</evidence>
<feature type="transmembrane region" description="Helical" evidence="10">
    <location>
        <begin position="6"/>
        <end position="28"/>
    </location>
</feature>
<evidence type="ECO:0000256" key="1">
    <source>
        <dbReference type="ARBA" id="ARBA00002578"/>
    </source>
</evidence>
<keyword evidence="11" id="KW-0282">Flagellum</keyword>
<keyword evidence="11" id="KW-0966">Cell projection</keyword>
<evidence type="ECO:0000256" key="3">
    <source>
        <dbReference type="ARBA" id="ARBA00021717"/>
    </source>
</evidence>
<dbReference type="GO" id="GO:0044780">
    <property type="term" value="P:bacterial-type flagellum assembly"/>
    <property type="evidence" value="ECO:0007669"/>
    <property type="project" value="UniProtKB-UniRule"/>
</dbReference>
<dbReference type="GO" id="GO:0006605">
    <property type="term" value="P:protein targeting"/>
    <property type="evidence" value="ECO:0007669"/>
    <property type="project" value="UniProtKB-UniRule"/>
</dbReference>
<dbReference type="PANTHER" id="PTHR30065">
    <property type="entry name" value="FLAGELLAR BIOSYNTHETIC PROTEIN FLIR"/>
    <property type="match status" value="1"/>
</dbReference>